<evidence type="ECO:0000313" key="7">
    <source>
        <dbReference type="Proteomes" id="UP000527616"/>
    </source>
</evidence>
<feature type="transmembrane region" description="Helical" evidence="5">
    <location>
        <begin position="104"/>
        <end position="127"/>
    </location>
</feature>
<keyword evidence="2 5" id="KW-0812">Transmembrane</keyword>
<evidence type="ECO:0000313" key="6">
    <source>
        <dbReference type="EMBL" id="NYI71330.1"/>
    </source>
</evidence>
<keyword evidence="7" id="KW-1185">Reference proteome</keyword>
<dbReference type="Gene3D" id="1.20.1530.20">
    <property type="match status" value="1"/>
</dbReference>
<sequence length="326" mass="33409">MARRGETSTLKTIGRWSATLTPVIVLIAAGIGLASPATFSGWSPAIPWLLALIMLGMGMTLRGSDFAIVAKRPWALAVGVVAQYVIMPGVAWLITVVLRLDPMLAIGVILVGCCPGGTASNVITYLAKGDVALSVAMTTFSTLLAPILTPLLVLLLGGSYLPVNAPALLISIVQVVLVPVLLGLVLRRLLPGVVDAIAPILPLISVLGIATAVLIIVAGSASRILTVAGVVLIAVIVHNLLGYLLGYGAAKITGLDVAARRTVAIEVGLQNSGLAVTLAAQHFNPIAALPGAIFSVWHNLSGSALAAYWSRRPTGDPEPAKSAAGT</sequence>
<evidence type="ECO:0000256" key="3">
    <source>
        <dbReference type="ARBA" id="ARBA00022989"/>
    </source>
</evidence>
<dbReference type="Pfam" id="PF01758">
    <property type="entry name" value="SBF"/>
    <property type="match status" value="1"/>
</dbReference>
<dbReference type="PANTHER" id="PTHR10361">
    <property type="entry name" value="SODIUM-BILE ACID COTRANSPORTER"/>
    <property type="match status" value="1"/>
</dbReference>
<proteinExistence type="predicted"/>
<dbReference type="InterPro" id="IPR002657">
    <property type="entry name" value="BilAc:Na_symport/Acr3"/>
</dbReference>
<name>A0A7Z0IL72_9ACTN</name>
<evidence type="ECO:0000256" key="5">
    <source>
        <dbReference type="SAM" id="Phobius"/>
    </source>
</evidence>
<protein>
    <submittedName>
        <fullName evidence="6">BASS family bile acid:Na+ symporter</fullName>
    </submittedName>
</protein>
<feature type="transmembrane region" description="Helical" evidence="5">
    <location>
        <begin position="139"/>
        <end position="161"/>
    </location>
</feature>
<reference evidence="6 7" key="1">
    <citation type="submission" date="2020-07" db="EMBL/GenBank/DDBJ databases">
        <title>Sequencing the genomes of 1000 actinobacteria strains.</title>
        <authorList>
            <person name="Klenk H.-P."/>
        </authorList>
    </citation>
    <scope>NUCLEOTIDE SEQUENCE [LARGE SCALE GENOMIC DNA]</scope>
    <source>
        <strain evidence="6 7">DSM 103164</strain>
    </source>
</reference>
<dbReference type="PANTHER" id="PTHR10361:SF28">
    <property type="entry name" value="P3 PROTEIN-RELATED"/>
    <property type="match status" value="1"/>
</dbReference>
<evidence type="ECO:0000256" key="2">
    <source>
        <dbReference type="ARBA" id="ARBA00022692"/>
    </source>
</evidence>
<dbReference type="Proteomes" id="UP000527616">
    <property type="component" value="Unassembled WGS sequence"/>
</dbReference>
<dbReference type="InterPro" id="IPR004710">
    <property type="entry name" value="Bilac:Na_transpt"/>
</dbReference>
<dbReference type="EMBL" id="JACBZS010000001">
    <property type="protein sequence ID" value="NYI71330.1"/>
    <property type="molecule type" value="Genomic_DNA"/>
</dbReference>
<keyword evidence="3 5" id="KW-1133">Transmembrane helix</keyword>
<evidence type="ECO:0000256" key="4">
    <source>
        <dbReference type="ARBA" id="ARBA00023136"/>
    </source>
</evidence>
<comment type="caution">
    <text evidence="6">The sequence shown here is derived from an EMBL/GenBank/DDBJ whole genome shotgun (WGS) entry which is preliminary data.</text>
</comment>
<dbReference type="GO" id="GO:0016020">
    <property type="term" value="C:membrane"/>
    <property type="evidence" value="ECO:0007669"/>
    <property type="project" value="UniProtKB-SubCell"/>
</dbReference>
<feature type="transmembrane region" description="Helical" evidence="5">
    <location>
        <begin position="74"/>
        <end position="98"/>
    </location>
</feature>
<keyword evidence="4 5" id="KW-0472">Membrane</keyword>
<feature type="transmembrane region" description="Helical" evidence="5">
    <location>
        <begin position="20"/>
        <end position="39"/>
    </location>
</feature>
<gene>
    <name evidence="6" type="ORF">GGQ54_001890</name>
</gene>
<dbReference type="AlphaFoldDB" id="A0A7Z0IL72"/>
<evidence type="ECO:0000256" key="1">
    <source>
        <dbReference type="ARBA" id="ARBA00004141"/>
    </source>
</evidence>
<comment type="subcellular location">
    <subcellularLocation>
        <location evidence="1">Membrane</location>
        <topology evidence="1">Multi-pass membrane protein</topology>
    </subcellularLocation>
</comment>
<dbReference type="RefSeq" id="WP_179445166.1">
    <property type="nucleotide sequence ID" value="NZ_JACBZS010000001.1"/>
</dbReference>
<feature type="transmembrane region" description="Helical" evidence="5">
    <location>
        <begin position="167"/>
        <end position="186"/>
    </location>
</feature>
<feature type="transmembrane region" description="Helical" evidence="5">
    <location>
        <begin position="224"/>
        <end position="245"/>
    </location>
</feature>
<organism evidence="6 7">
    <name type="scientific">Naumannella cuiyingiana</name>
    <dbReference type="NCBI Taxonomy" id="1347891"/>
    <lineage>
        <taxon>Bacteria</taxon>
        <taxon>Bacillati</taxon>
        <taxon>Actinomycetota</taxon>
        <taxon>Actinomycetes</taxon>
        <taxon>Propionibacteriales</taxon>
        <taxon>Propionibacteriaceae</taxon>
        <taxon>Naumannella</taxon>
    </lineage>
</organism>
<dbReference type="InterPro" id="IPR038770">
    <property type="entry name" value="Na+/solute_symporter_sf"/>
</dbReference>
<accession>A0A7Z0IL72</accession>
<feature type="transmembrane region" description="Helical" evidence="5">
    <location>
        <begin position="45"/>
        <end position="62"/>
    </location>
</feature>
<feature type="transmembrane region" description="Helical" evidence="5">
    <location>
        <begin position="198"/>
        <end position="218"/>
    </location>
</feature>